<dbReference type="EMBL" id="KV878204">
    <property type="protein sequence ID" value="OJI83110.1"/>
    <property type="molecule type" value="Genomic_DNA"/>
</dbReference>
<dbReference type="VEuPathDB" id="FungiDB:ASPTUDRAFT_44450"/>
<proteinExistence type="predicted"/>
<organism evidence="2 3">
    <name type="scientific">Aspergillus tubingensis (strain CBS 134.48)</name>
    <dbReference type="NCBI Taxonomy" id="767770"/>
    <lineage>
        <taxon>Eukaryota</taxon>
        <taxon>Fungi</taxon>
        <taxon>Dikarya</taxon>
        <taxon>Ascomycota</taxon>
        <taxon>Pezizomycotina</taxon>
        <taxon>Eurotiomycetes</taxon>
        <taxon>Eurotiomycetidae</taxon>
        <taxon>Eurotiales</taxon>
        <taxon>Aspergillaceae</taxon>
        <taxon>Aspergillus</taxon>
        <taxon>Aspergillus subgen. Circumdati</taxon>
    </lineage>
</organism>
<evidence type="ECO:0000313" key="2">
    <source>
        <dbReference type="EMBL" id="OJI83110.1"/>
    </source>
</evidence>
<feature type="chain" id="PRO_5012273448" description="TIL domain-containing protein" evidence="1">
    <location>
        <begin position="18"/>
        <end position="110"/>
    </location>
</feature>
<evidence type="ECO:0008006" key="4">
    <source>
        <dbReference type="Google" id="ProtNLM"/>
    </source>
</evidence>
<sequence length="110" mass="12386">MKLRVALVAFFISSTLAAGPEAGRKSDNGCRDDEVQRVGYDCDLTCCYVADRRSRGQVADYLDDVFCKVVTKEKACYCKPKTYRNTADGSCMSWEDCPFERQPVTFTILD</sequence>
<accession>A0A1L9N1G9</accession>
<gene>
    <name evidence="2" type="ORF">ASPTUDRAFT_44450</name>
</gene>
<keyword evidence="3" id="KW-1185">Reference proteome</keyword>
<dbReference type="Gene3D" id="2.10.25.10">
    <property type="entry name" value="Laminin"/>
    <property type="match status" value="1"/>
</dbReference>
<dbReference type="Proteomes" id="UP000184304">
    <property type="component" value="Unassembled WGS sequence"/>
</dbReference>
<name>A0A1L9N1G9_ASPTC</name>
<reference evidence="3" key="1">
    <citation type="journal article" date="2017" name="Genome Biol.">
        <title>Comparative genomics reveals high biological diversity and specific adaptations in the industrially and medically important fungal genus Aspergillus.</title>
        <authorList>
            <person name="de Vries R.P."/>
            <person name="Riley R."/>
            <person name="Wiebenga A."/>
            <person name="Aguilar-Osorio G."/>
            <person name="Amillis S."/>
            <person name="Uchima C.A."/>
            <person name="Anderluh G."/>
            <person name="Asadollahi M."/>
            <person name="Askin M."/>
            <person name="Barry K."/>
            <person name="Battaglia E."/>
            <person name="Bayram O."/>
            <person name="Benocci T."/>
            <person name="Braus-Stromeyer S.A."/>
            <person name="Caldana C."/>
            <person name="Canovas D."/>
            <person name="Cerqueira G.C."/>
            <person name="Chen F."/>
            <person name="Chen W."/>
            <person name="Choi C."/>
            <person name="Clum A."/>
            <person name="Dos Santos R.A."/>
            <person name="Damasio A.R."/>
            <person name="Diallinas G."/>
            <person name="Emri T."/>
            <person name="Fekete E."/>
            <person name="Flipphi M."/>
            <person name="Freyberg S."/>
            <person name="Gallo A."/>
            <person name="Gournas C."/>
            <person name="Habgood R."/>
            <person name="Hainaut M."/>
            <person name="Harispe M.L."/>
            <person name="Henrissat B."/>
            <person name="Hilden K.S."/>
            <person name="Hope R."/>
            <person name="Hossain A."/>
            <person name="Karabika E."/>
            <person name="Karaffa L."/>
            <person name="Karanyi Z."/>
            <person name="Krasevec N."/>
            <person name="Kuo A."/>
            <person name="Kusch H."/>
            <person name="LaButti K."/>
            <person name="Lagendijk E.L."/>
            <person name="Lapidus A."/>
            <person name="Levasseur A."/>
            <person name="Lindquist E."/>
            <person name="Lipzen A."/>
            <person name="Logrieco A.F."/>
            <person name="MacCabe A."/>
            <person name="Maekelae M.R."/>
            <person name="Malavazi I."/>
            <person name="Melin P."/>
            <person name="Meyer V."/>
            <person name="Mielnichuk N."/>
            <person name="Miskei M."/>
            <person name="Molnar A.P."/>
            <person name="Mule G."/>
            <person name="Ngan C.Y."/>
            <person name="Orejas M."/>
            <person name="Orosz E."/>
            <person name="Ouedraogo J.P."/>
            <person name="Overkamp K.M."/>
            <person name="Park H.-S."/>
            <person name="Perrone G."/>
            <person name="Piumi F."/>
            <person name="Punt P.J."/>
            <person name="Ram A.F."/>
            <person name="Ramon A."/>
            <person name="Rauscher S."/>
            <person name="Record E."/>
            <person name="Riano-Pachon D.M."/>
            <person name="Robert V."/>
            <person name="Roehrig J."/>
            <person name="Ruller R."/>
            <person name="Salamov A."/>
            <person name="Salih N.S."/>
            <person name="Samson R.A."/>
            <person name="Sandor E."/>
            <person name="Sanguinetti M."/>
            <person name="Schuetze T."/>
            <person name="Sepcic K."/>
            <person name="Shelest E."/>
            <person name="Sherlock G."/>
            <person name="Sophianopoulou V."/>
            <person name="Squina F.M."/>
            <person name="Sun H."/>
            <person name="Susca A."/>
            <person name="Todd R.B."/>
            <person name="Tsang A."/>
            <person name="Unkles S.E."/>
            <person name="van de Wiele N."/>
            <person name="van Rossen-Uffink D."/>
            <person name="Oliveira J.V."/>
            <person name="Vesth T.C."/>
            <person name="Visser J."/>
            <person name="Yu J.-H."/>
            <person name="Zhou M."/>
            <person name="Andersen M.R."/>
            <person name="Archer D.B."/>
            <person name="Baker S.E."/>
            <person name="Benoit I."/>
            <person name="Brakhage A.A."/>
            <person name="Braus G.H."/>
            <person name="Fischer R."/>
            <person name="Frisvad J.C."/>
            <person name="Goldman G.H."/>
            <person name="Houbraken J."/>
            <person name="Oakley B."/>
            <person name="Pocsi I."/>
            <person name="Scazzocchio C."/>
            <person name="Seiboth B."/>
            <person name="vanKuyk P.A."/>
            <person name="Wortman J."/>
            <person name="Dyer P.S."/>
            <person name="Grigoriev I.V."/>
        </authorList>
    </citation>
    <scope>NUCLEOTIDE SEQUENCE [LARGE SCALE GENOMIC DNA]</scope>
    <source>
        <strain evidence="3">CBS 134.48</strain>
    </source>
</reference>
<evidence type="ECO:0000313" key="3">
    <source>
        <dbReference type="Proteomes" id="UP000184304"/>
    </source>
</evidence>
<dbReference type="AlphaFoldDB" id="A0A1L9N1G9"/>
<protein>
    <recommendedName>
        <fullName evidence="4">TIL domain-containing protein</fullName>
    </recommendedName>
</protein>
<evidence type="ECO:0000256" key="1">
    <source>
        <dbReference type="SAM" id="SignalP"/>
    </source>
</evidence>
<keyword evidence="1" id="KW-0732">Signal</keyword>
<feature type="signal peptide" evidence="1">
    <location>
        <begin position="1"/>
        <end position="17"/>
    </location>
</feature>